<keyword evidence="3" id="KW-1185">Reference proteome</keyword>
<sequence length="116" mass="13742">MMEPEKNEDNLLSTKKNPDHHLMNLHYKRLFIFKFLLLFCCAIAPVFHIQRMYINKVCVYISSSFRLATFLRTICAGDLNSLPASLHLLYHQRRASAMTRDSKHVWLFKIMIRATR</sequence>
<evidence type="ECO:0000313" key="2">
    <source>
        <dbReference type="EnsemblMetazoa" id="tetur04g02020.1"/>
    </source>
</evidence>
<evidence type="ECO:0000256" key="1">
    <source>
        <dbReference type="SAM" id="Phobius"/>
    </source>
</evidence>
<dbReference type="EnsemblMetazoa" id="tetur04g02020.1">
    <property type="protein sequence ID" value="tetur04g02020.1"/>
    <property type="gene ID" value="tetur04g02020"/>
</dbReference>
<dbReference type="HOGENOM" id="CLU_2099946_0_0_1"/>
<dbReference type="EMBL" id="CAEY01001353">
    <property type="status" value="NOT_ANNOTATED_CDS"/>
    <property type="molecule type" value="Genomic_DNA"/>
</dbReference>
<protein>
    <submittedName>
        <fullName evidence="2">Uncharacterized protein</fullName>
    </submittedName>
</protein>
<accession>T1K1N2</accession>
<feature type="transmembrane region" description="Helical" evidence="1">
    <location>
        <begin position="30"/>
        <end position="47"/>
    </location>
</feature>
<evidence type="ECO:0000313" key="3">
    <source>
        <dbReference type="Proteomes" id="UP000015104"/>
    </source>
</evidence>
<organism evidence="2 3">
    <name type="scientific">Tetranychus urticae</name>
    <name type="common">Two-spotted spider mite</name>
    <dbReference type="NCBI Taxonomy" id="32264"/>
    <lineage>
        <taxon>Eukaryota</taxon>
        <taxon>Metazoa</taxon>
        <taxon>Ecdysozoa</taxon>
        <taxon>Arthropoda</taxon>
        <taxon>Chelicerata</taxon>
        <taxon>Arachnida</taxon>
        <taxon>Acari</taxon>
        <taxon>Acariformes</taxon>
        <taxon>Trombidiformes</taxon>
        <taxon>Prostigmata</taxon>
        <taxon>Eleutherengona</taxon>
        <taxon>Raphignathae</taxon>
        <taxon>Tetranychoidea</taxon>
        <taxon>Tetranychidae</taxon>
        <taxon>Tetranychus</taxon>
    </lineage>
</organism>
<keyword evidence="1" id="KW-1133">Transmembrane helix</keyword>
<dbReference type="Proteomes" id="UP000015104">
    <property type="component" value="Unassembled WGS sequence"/>
</dbReference>
<keyword evidence="1" id="KW-0812">Transmembrane</keyword>
<name>T1K1N2_TETUR</name>
<proteinExistence type="predicted"/>
<keyword evidence="1" id="KW-0472">Membrane</keyword>
<reference evidence="2" key="2">
    <citation type="submission" date="2015-06" db="UniProtKB">
        <authorList>
            <consortium name="EnsemblMetazoa"/>
        </authorList>
    </citation>
    <scope>IDENTIFICATION</scope>
</reference>
<reference evidence="3" key="1">
    <citation type="submission" date="2011-08" db="EMBL/GenBank/DDBJ databases">
        <authorList>
            <person name="Rombauts S."/>
        </authorList>
    </citation>
    <scope>NUCLEOTIDE SEQUENCE</scope>
    <source>
        <strain evidence="3">London</strain>
    </source>
</reference>
<dbReference type="AlphaFoldDB" id="T1K1N2"/>